<protein>
    <submittedName>
        <fullName evidence="5">1-aminocyclopropane-1-carboxylate deaminase/D-cysteine desulfhydrase</fullName>
    </submittedName>
</protein>
<comment type="cofactor">
    <cofactor evidence="1">
        <name>pyridoxal 5'-phosphate</name>
        <dbReference type="ChEBI" id="CHEBI:597326"/>
    </cofactor>
</comment>
<name>A0ABR9AHT7_9BACT</name>
<feature type="domain" description="Tryptophan synthase beta chain-like PALP" evidence="4">
    <location>
        <begin position="14"/>
        <end position="293"/>
    </location>
</feature>
<evidence type="ECO:0000313" key="6">
    <source>
        <dbReference type="Proteomes" id="UP000647133"/>
    </source>
</evidence>
<accession>A0ABR9AHT7</accession>
<dbReference type="SUPFAM" id="SSF53686">
    <property type="entry name" value="Tryptophan synthase beta subunit-like PLP-dependent enzymes"/>
    <property type="match status" value="1"/>
</dbReference>
<evidence type="ECO:0000313" key="5">
    <source>
        <dbReference type="EMBL" id="MBD8488348.1"/>
    </source>
</evidence>
<dbReference type="InterPro" id="IPR001926">
    <property type="entry name" value="TrpB-like_PALP"/>
</dbReference>
<dbReference type="PANTHER" id="PTHR43780:SF2">
    <property type="entry name" value="1-AMINOCYCLOPROPANE-1-CARBOXYLATE DEAMINASE-RELATED"/>
    <property type="match status" value="1"/>
</dbReference>
<keyword evidence="3" id="KW-0663">Pyridoxal phosphate</keyword>
<dbReference type="RefSeq" id="WP_192009222.1">
    <property type="nucleotide sequence ID" value="NZ_JACYTQ010000002.1"/>
</dbReference>
<keyword evidence="6" id="KW-1185">Reference proteome</keyword>
<dbReference type="Proteomes" id="UP000647133">
    <property type="component" value="Unassembled WGS sequence"/>
</dbReference>
<proteinExistence type="inferred from homology"/>
<dbReference type="Gene3D" id="3.40.50.1100">
    <property type="match status" value="2"/>
</dbReference>
<comment type="similarity">
    <text evidence="2">Belongs to the ACC deaminase/D-cysteine desulfhydrase family.</text>
</comment>
<gene>
    <name evidence="5" type="ORF">IFO69_06275</name>
</gene>
<sequence length="312" mass="34800">MKSTLSPLLETNPYPTQKILFPELQKFKLQFYIKRLDLVHPKVSGNKFFKLKYNLAEAKEQGKDTLLTFGGAYSNHIQATAAAAQLEGFKSIGIIRGEPSISPSPTIQYALESGMDIQYMDRTTYRNKNSKEVSQSLMDRFGSFYMIPEGGTNSLAIKGTAEIIGPEDLSMDYICSCIGTGGTLAGLIKSSMSHQKTIGISSLKGDFVHDEIKSILQQHKIKHSNNYEIFTNYHFGGYAKHKPELIQFIMDFKKSFGIPLDPIYTGKLLYAVFDLVKMGYFKPNSNILVIHSGGLQGIRGFNEHFGTSLANH</sequence>
<evidence type="ECO:0000256" key="3">
    <source>
        <dbReference type="ARBA" id="ARBA00022898"/>
    </source>
</evidence>
<evidence type="ECO:0000259" key="4">
    <source>
        <dbReference type="Pfam" id="PF00291"/>
    </source>
</evidence>
<dbReference type="PANTHER" id="PTHR43780">
    <property type="entry name" value="1-AMINOCYCLOPROPANE-1-CARBOXYLATE DEAMINASE-RELATED"/>
    <property type="match status" value="1"/>
</dbReference>
<dbReference type="EMBL" id="JACYTQ010000002">
    <property type="protein sequence ID" value="MBD8488348.1"/>
    <property type="molecule type" value="Genomic_DNA"/>
</dbReference>
<comment type="caution">
    <text evidence="5">The sequence shown here is derived from an EMBL/GenBank/DDBJ whole genome shotgun (WGS) entry which is preliminary data.</text>
</comment>
<dbReference type="InterPro" id="IPR027278">
    <property type="entry name" value="ACCD_DCysDesulf"/>
</dbReference>
<reference evidence="5 6" key="1">
    <citation type="submission" date="2020-09" db="EMBL/GenBank/DDBJ databases">
        <title>Echinicola sp. CAU 1574 isolated from sand of Sido Beach.</title>
        <authorList>
            <person name="Kim W."/>
        </authorList>
    </citation>
    <scope>NUCLEOTIDE SEQUENCE [LARGE SCALE GENOMIC DNA]</scope>
    <source>
        <strain evidence="5 6">CAU 1574</strain>
    </source>
</reference>
<evidence type="ECO:0000256" key="1">
    <source>
        <dbReference type="ARBA" id="ARBA00001933"/>
    </source>
</evidence>
<dbReference type="InterPro" id="IPR036052">
    <property type="entry name" value="TrpB-like_PALP_sf"/>
</dbReference>
<dbReference type="PIRSF" id="PIRSF006278">
    <property type="entry name" value="ACCD_DCysDesulf"/>
    <property type="match status" value="1"/>
</dbReference>
<dbReference type="Pfam" id="PF00291">
    <property type="entry name" value="PALP"/>
    <property type="match status" value="1"/>
</dbReference>
<organism evidence="5 6">
    <name type="scientific">Echinicola arenosa</name>
    <dbReference type="NCBI Taxonomy" id="2774144"/>
    <lineage>
        <taxon>Bacteria</taxon>
        <taxon>Pseudomonadati</taxon>
        <taxon>Bacteroidota</taxon>
        <taxon>Cytophagia</taxon>
        <taxon>Cytophagales</taxon>
        <taxon>Cyclobacteriaceae</taxon>
        <taxon>Echinicola</taxon>
    </lineage>
</organism>
<evidence type="ECO:0000256" key="2">
    <source>
        <dbReference type="ARBA" id="ARBA00008639"/>
    </source>
</evidence>